<dbReference type="Pfam" id="PF07728">
    <property type="entry name" value="AAA_5"/>
    <property type="match status" value="1"/>
</dbReference>
<dbReference type="RefSeq" id="WP_396685885.1">
    <property type="nucleotide sequence ID" value="NZ_JBIRPU010000047.1"/>
</dbReference>
<evidence type="ECO:0000313" key="5">
    <source>
        <dbReference type="Proteomes" id="UP001611075"/>
    </source>
</evidence>
<proteinExistence type="predicted"/>
<dbReference type="SUPFAM" id="SSF52540">
    <property type="entry name" value="P-loop containing nucleoside triphosphate hydrolases"/>
    <property type="match status" value="1"/>
</dbReference>
<dbReference type="EMBL" id="JBIRPU010000047">
    <property type="protein sequence ID" value="MFI0797140.1"/>
    <property type="molecule type" value="Genomic_DNA"/>
</dbReference>
<gene>
    <name evidence="4" type="ORF">ACH4OY_31340</name>
</gene>
<evidence type="ECO:0000259" key="3">
    <source>
        <dbReference type="Pfam" id="PF07728"/>
    </source>
</evidence>
<keyword evidence="5" id="KW-1185">Reference proteome</keyword>
<name>A0ABW7SVP8_9ACTN</name>
<dbReference type="Proteomes" id="UP001611075">
    <property type="component" value="Unassembled WGS sequence"/>
</dbReference>
<feature type="region of interest" description="Disordered" evidence="2">
    <location>
        <begin position="1"/>
        <end position="22"/>
    </location>
</feature>
<dbReference type="InterPro" id="IPR027417">
    <property type="entry name" value="P-loop_NTPase"/>
</dbReference>
<accession>A0ABW7SVP8</accession>
<feature type="coiled-coil region" evidence="1">
    <location>
        <begin position="214"/>
        <end position="241"/>
    </location>
</feature>
<sequence>MGKKPWSPQHRNLGARSRPRADEVQADLALAARRAENDTELVDALVTEALTPAQRPPEEVLTTYDKLAAQVEEYRRCALAATAREDAARTREEAARTREEAARAREEAAEADRQRIGTDLDLAAQAQTEAEEIRGRLARAEARLDERDAQLRDREKAAEAGFVAEAERARAALDAELAELRRAASAEVAAERDRWVRERTEALAEIEQTRLARLADAERVHAELAEERQRLTARAQQLEYDQGALRGQEIQLERRERDLEREVTARAAAEVTALDRELQILRIQYTATQEAVSDLHRQVADREQALLKIGSSDPAHVLDELERLRAQNAELRDKLAARIGDEDLDRLRWLEQQNRELNSAREQLSYELQELRGAALAGRINNLQIKQLADAERHFEVLTRGYEGRIAELRSAIDTLYQDRPDPGTPLFPRCVAMDDDPVLDEPGEVSGDLPDLAVFARSLQTTMFAEHDRAYRLNDICVLLGGLAMSRLHLLEGMSGIGKTSLPRALAGALGTDCAVIEVQAGWRDRTDLFGHHNTFERRFEETEFLQALYRAQTPRHRDRPFFIVLDEMNLSRPEQYFSVLLSKLENDDGVPIQLVTRGDGNAPRHLVDGTSIALPPNVWFIGTANQDESTLEFADKTYNRAHLMELPAQRPWLDLDRRLVPALPPYGTDALRRAFKQARQAHRAEEKAVLTFVADLAGELHEHGRAVLGPRVEKQLRAFTPVVVAARQGDPTGERPEYGDADQDGRSLAADHFLATKVLRTVRGRYDVTVTGLGKLRETIRTAWEIHGMAGEPVRCVRLLDDEVHRRES</sequence>
<protein>
    <submittedName>
        <fullName evidence="4">AAA family ATPase</fullName>
    </submittedName>
</protein>
<evidence type="ECO:0000256" key="1">
    <source>
        <dbReference type="SAM" id="Coils"/>
    </source>
</evidence>
<evidence type="ECO:0000313" key="4">
    <source>
        <dbReference type="EMBL" id="MFI0797140.1"/>
    </source>
</evidence>
<organism evidence="4 5">
    <name type="scientific">Micromonospora rubida</name>
    <dbReference type="NCBI Taxonomy" id="2697657"/>
    <lineage>
        <taxon>Bacteria</taxon>
        <taxon>Bacillati</taxon>
        <taxon>Actinomycetota</taxon>
        <taxon>Actinomycetes</taxon>
        <taxon>Micromonosporales</taxon>
        <taxon>Micromonosporaceae</taxon>
        <taxon>Micromonospora</taxon>
    </lineage>
</organism>
<comment type="caution">
    <text evidence="4">The sequence shown here is derived from an EMBL/GenBank/DDBJ whole genome shotgun (WGS) entry which is preliminary data.</text>
</comment>
<keyword evidence="1" id="KW-0175">Coiled coil</keyword>
<evidence type="ECO:0000256" key="2">
    <source>
        <dbReference type="SAM" id="MobiDB-lite"/>
    </source>
</evidence>
<feature type="domain" description="ATPase dynein-related AAA" evidence="3">
    <location>
        <begin position="491"/>
        <end position="630"/>
    </location>
</feature>
<feature type="region of interest" description="Disordered" evidence="2">
    <location>
        <begin position="85"/>
        <end position="114"/>
    </location>
</feature>
<feature type="coiled-coil region" evidence="1">
    <location>
        <begin position="318"/>
        <end position="374"/>
    </location>
</feature>
<dbReference type="Gene3D" id="3.40.50.300">
    <property type="entry name" value="P-loop containing nucleotide triphosphate hydrolases"/>
    <property type="match status" value="1"/>
</dbReference>
<dbReference type="InterPro" id="IPR011704">
    <property type="entry name" value="ATPase_dyneun-rel_AAA"/>
</dbReference>
<reference evidence="4 5" key="1">
    <citation type="submission" date="2024-10" db="EMBL/GenBank/DDBJ databases">
        <title>The Natural Products Discovery Center: Release of the First 8490 Sequenced Strains for Exploring Actinobacteria Biosynthetic Diversity.</title>
        <authorList>
            <person name="Kalkreuter E."/>
            <person name="Kautsar S.A."/>
            <person name="Yang D."/>
            <person name="Bader C.D."/>
            <person name="Teijaro C.N."/>
            <person name="Fluegel L."/>
            <person name="Davis C.M."/>
            <person name="Simpson J.R."/>
            <person name="Lauterbach L."/>
            <person name="Steele A.D."/>
            <person name="Gui C."/>
            <person name="Meng S."/>
            <person name="Li G."/>
            <person name="Viehrig K."/>
            <person name="Ye F."/>
            <person name="Su P."/>
            <person name="Kiefer A.F."/>
            <person name="Nichols A."/>
            <person name="Cepeda A.J."/>
            <person name="Yan W."/>
            <person name="Fan B."/>
            <person name="Jiang Y."/>
            <person name="Adhikari A."/>
            <person name="Zheng C.-J."/>
            <person name="Schuster L."/>
            <person name="Cowan T.M."/>
            <person name="Smanski M.J."/>
            <person name="Chevrette M.G."/>
            <person name="De Carvalho L.P.S."/>
            <person name="Shen B."/>
        </authorList>
    </citation>
    <scope>NUCLEOTIDE SEQUENCE [LARGE SCALE GENOMIC DNA]</scope>
    <source>
        <strain evidence="4 5">NPDC021253</strain>
    </source>
</reference>